<evidence type="ECO:0000313" key="3">
    <source>
        <dbReference type="Proteomes" id="UP001519460"/>
    </source>
</evidence>
<evidence type="ECO:0000313" key="2">
    <source>
        <dbReference type="EMBL" id="KAK7495524.1"/>
    </source>
</evidence>
<protein>
    <submittedName>
        <fullName evidence="2">Uncharacterized protein</fullName>
    </submittedName>
</protein>
<organism evidence="2 3">
    <name type="scientific">Batillaria attramentaria</name>
    <dbReference type="NCBI Taxonomy" id="370345"/>
    <lineage>
        <taxon>Eukaryota</taxon>
        <taxon>Metazoa</taxon>
        <taxon>Spiralia</taxon>
        <taxon>Lophotrochozoa</taxon>
        <taxon>Mollusca</taxon>
        <taxon>Gastropoda</taxon>
        <taxon>Caenogastropoda</taxon>
        <taxon>Sorbeoconcha</taxon>
        <taxon>Cerithioidea</taxon>
        <taxon>Batillariidae</taxon>
        <taxon>Batillaria</taxon>
    </lineage>
</organism>
<evidence type="ECO:0000256" key="1">
    <source>
        <dbReference type="SAM" id="MobiDB-lite"/>
    </source>
</evidence>
<dbReference type="EMBL" id="JACVVK020000074">
    <property type="protein sequence ID" value="KAK7495524.1"/>
    <property type="molecule type" value="Genomic_DNA"/>
</dbReference>
<reference evidence="2 3" key="1">
    <citation type="journal article" date="2023" name="Sci. Data">
        <title>Genome assembly of the Korean intertidal mud-creeper Batillaria attramentaria.</title>
        <authorList>
            <person name="Patra A.K."/>
            <person name="Ho P.T."/>
            <person name="Jun S."/>
            <person name="Lee S.J."/>
            <person name="Kim Y."/>
            <person name="Won Y.J."/>
        </authorList>
    </citation>
    <scope>NUCLEOTIDE SEQUENCE [LARGE SCALE GENOMIC DNA]</scope>
    <source>
        <strain evidence="2">Wonlab-2016</strain>
    </source>
</reference>
<gene>
    <name evidence="2" type="ORF">BaRGS_00013222</name>
</gene>
<accession>A0ABD0L7E2</accession>
<feature type="compositionally biased region" description="Polar residues" evidence="1">
    <location>
        <begin position="104"/>
        <end position="114"/>
    </location>
</feature>
<name>A0ABD0L7E2_9CAEN</name>
<feature type="region of interest" description="Disordered" evidence="1">
    <location>
        <begin position="103"/>
        <end position="128"/>
    </location>
</feature>
<sequence length="239" mass="25635">MGQVQLRPREANPALLASRGLSPLAALRQQRAKAERGGGLERQRASVDTFATRCVFLLAAEEALRPGFTSNHVCNRSFFNPTFTVLKLKQTSVFARTGRFANERTATSEQTSSEAPDVVSRDCSPAGKKNSPKLDLSVVQLKGFTFDKVVPIKSAAPVSFGQPVNGNCLPASQEDKQGLARCNSRRAHAGLSPTLATLLSSVLLARKGRQARGDTFAGDSPWPLGGSLREGECANLVRD</sequence>
<keyword evidence="3" id="KW-1185">Reference proteome</keyword>
<proteinExistence type="predicted"/>
<dbReference type="Proteomes" id="UP001519460">
    <property type="component" value="Unassembled WGS sequence"/>
</dbReference>
<comment type="caution">
    <text evidence="2">The sequence shown here is derived from an EMBL/GenBank/DDBJ whole genome shotgun (WGS) entry which is preliminary data.</text>
</comment>
<dbReference type="AlphaFoldDB" id="A0ABD0L7E2"/>